<reference evidence="2 3" key="1">
    <citation type="submission" date="2019-10" db="EMBL/GenBank/DDBJ databases">
        <title>Assembly and Annotation for the nematode Trichostrongylus colubriformis.</title>
        <authorList>
            <person name="Martin J."/>
        </authorList>
    </citation>
    <scope>NUCLEOTIDE SEQUENCE [LARGE SCALE GENOMIC DNA]</scope>
    <source>
        <strain evidence="2">G859</strain>
        <tissue evidence="2">Whole worm</tissue>
    </source>
</reference>
<dbReference type="InterPro" id="IPR015943">
    <property type="entry name" value="WD40/YVTN_repeat-like_dom_sf"/>
</dbReference>
<proteinExistence type="predicted"/>
<gene>
    <name evidence="2" type="ORF">GCK32_012616</name>
</gene>
<evidence type="ECO:0000313" key="3">
    <source>
        <dbReference type="Proteomes" id="UP001331761"/>
    </source>
</evidence>
<dbReference type="SUPFAM" id="SSF50998">
    <property type="entry name" value="Quinoprotein alcohol dehydrogenase-like"/>
    <property type="match status" value="1"/>
</dbReference>
<keyword evidence="3" id="KW-1185">Reference proteome</keyword>
<protein>
    <submittedName>
        <fullName evidence="2">PQQ enzyme repeat protein</fullName>
    </submittedName>
</protein>
<organism evidence="2 3">
    <name type="scientific">Trichostrongylus colubriformis</name>
    <name type="common">Black scour worm</name>
    <dbReference type="NCBI Taxonomy" id="6319"/>
    <lineage>
        <taxon>Eukaryota</taxon>
        <taxon>Metazoa</taxon>
        <taxon>Ecdysozoa</taxon>
        <taxon>Nematoda</taxon>
        <taxon>Chromadorea</taxon>
        <taxon>Rhabditida</taxon>
        <taxon>Rhabditina</taxon>
        <taxon>Rhabditomorpha</taxon>
        <taxon>Strongyloidea</taxon>
        <taxon>Trichostrongylidae</taxon>
        <taxon>Trichostrongylus</taxon>
    </lineage>
</organism>
<evidence type="ECO:0000313" key="2">
    <source>
        <dbReference type="EMBL" id="KAK5971429.1"/>
    </source>
</evidence>
<name>A0AAN8IEA0_TRICO</name>
<dbReference type="AlphaFoldDB" id="A0AAN8IEA0"/>
<dbReference type="Gene3D" id="2.130.10.10">
    <property type="entry name" value="YVTN repeat-like/Quinoprotein amine dehydrogenase"/>
    <property type="match status" value="1"/>
</dbReference>
<feature type="non-terminal residue" evidence="2">
    <location>
        <position position="407"/>
    </location>
</feature>
<comment type="caution">
    <text evidence="2">The sequence shown here is derived from an EMBL/GenBank/DDBJ whole genome shotgun (WGS) entry which is preliminary data.</text>
</comment>
<dbReference type="Proteomes" id="UP001331761">
    <property type="component" value="Unassembled WGS sequence"/>
</dbReference>
<sequence>MNVDGRLFNLIPALDGTLYMYSREEHLLEPIPLNTDLLLQASIRVGHDAVAGGRTISTTGVDPLTGEVRYHCSSSHCDSVVTEPVKSTLVFRRSTSKVRAVDALSGHERWNLSVSEYDATLVTVNRGQLYPRGARIRYLVQPPDGIVTAYDNCGNELWSRQLDSHIAHTWKLEGGELSEVSLFNTENIHTLSITDGQSGYGTSTTPSSESLFYLGTVGDEPFIMHSTLVKKEMMRIAKNMDYTEAHVSSASGQLTRSGTSYFIEKGTVDDLLSASYKRSFTAQHVKEKSRQVAIRDRRELQVVAREQEKSSYAVSCPNNEGTALIGEKDIRSATFDGPENGNQGWFVLRPAGKTKKQRAFLEGFSDSSQCPANIVERISRTFRVDQTVSGWWRVVALFMVGLIGSAT</sequence>
<dbReference type="EMBL" id="WIXE01017799">
    <property type="protein sequence ID" value="KAK5971429.1"/>
    <property type="molecule type" value="Genomic_DNA"/>
</dbReference>
<feature type="domain" description="Pyrrolo-quinoline quinone repeat" evidence="1">
    <location>
        <begin position="62"/>
        <end position="165"/>
    </location>
</feature>
<dbReference type="InterPro" id="IPR002372">
    <property type="entry name" value="PQQ_rpt_dom"/>
</dbReference>
<dbReference type="Pfam" id="PF13360">
    <property type="entry name" value="PQQ_2"/>
    <property type="match status" value="1"/>
</dbReference>
<dbReference type="InterPro" id="IPR011047">
    <property type="entry name" value="Quinoprotein_ADH-like_sf"/>
</dbReference>
<accession>A0AAN8IEA0</accession>
<evidence type="ECO:0000259" key="1">
    <source>
        <dbReference type="Pfam" id="PF13360"/>
    </source>
</evidence>